<dbReference type="PANTHER" id="PTHR34220">
    <property type="entry name" value="SENSOR HISTIDINE KINASE YPDA"/>
    <property type="match status" value="1"/>
</dbReference>
<reference evidence="9 10" key="1">
    <citation type="submission" date="2013-03" db="EMBL/GenBank/DDBJ databases">
        <title>Draft genome sequence of Gracibacillus halophilus YIM-C55.5, a moderately halophilic and thermophilic organism from the Xiaochaidamu salt lake.</title>
        <authorList>
            <person name="Sugumar T."/>
            <person name="Polireddy D.R."/>
            <person name="Antony A."/>
            <person name="Madhava Y.R."/>
            <person name="Sivakumar N."/>
        </authorList>
    </citation>
    <scope>NUCLEOTIDE SEQUENCE [LARGE SCALE GENOMIC DNA]</scope>
    <source>
        <strain evidence="9 10">YIM-C55.5</strain>
    </source>
</reference>
<dbReference type="Pfam" id="PF02518">
    <property type="entry name" value="HATPase_c"/>
    <property type="match status" value="1"/>
</dbReference>
<accession>N4WNW9</accession>
<dbReference type="SMART" id="SM00387">
    <property type="entry name" value="HATPase_c"/>
    <property type="match status" value="1"/>
</dbReference>
<protein>
    <submittedName>
        <fullName evidence="9">Two-component system sensor kinase</fullName>
    </submittedName>
</protein>
<comment type="caution">
    <text evidence="9">The sequence shown here is derived from an EMBL/GenBank/DDBJ whole genome shotgun (WGS) entry which is preliminary data.</text>
</comment>
<dbReference type="InterPro" id="IPR010559">
    <property type="entry name" value="Sig_transdc_His_kin_internal"/>
</dbReference>
<dbReference type="Gene3D" id="3.30.565.10">
    <property type="entry name" value="Histidine kinase-like ATPase, C-terminal domain"/>
    <property type="match status" value="1"/>
</dbReference>
<dbReference type="eggNOG" id="COG2972">
    <property type="taxonomic scope" value="Bacteria"/>
</dbReference>
<evidence type="ECO:0000256" key="6">
    <source>
        <dbReference type="ARBA" id="ARBA00023136"/>
    </source>
</evidence>
<evidence type="ECO:0000259" key="8">
    <source>
        <dbReference type="PROSITE" id="PS50885"/>
    </source>
</evidence>
<dbReference type="InterPro" id="IPR036890">
    <property type="entry name" value="HATPase_C_sf"/>
</dbReference>
<evidence type="ECO:0000313" key="9">
    <source>
        <dbReference type="EMBL" id="ENH97842.1"/>
    </source>
</evidence>
<dbReference type="STRING" id="1308866.J416_03221"/>
<keyword evidence="3" id="KW-0597">Phosphoprotein</keyword>
<organism evidence="9 10">
    <name type="scientific">Gracilibacillus halophilus YIM-C55.5</name>
    <dbReference type="NCBI Taxonomy" id="1308866"/>
    <lineage>
        <taxon>Bacteria</taxon>
        <taxon>Bacillati</taxon>
        <taxon>Bacillota</taxon>
        <taxon>Bacilli</taxon>
        <taxon>Bacillales</taxon>
        <taxon>Bacillaceae</taxon>
        <taxon>Gracilibacillus</taxon>
    </lineage>
</organism>
<dbReference type="RefSeq" id="WP_003464493.1">
    <property type="nucleotide sequence ID" value="NZ_APML01000013.1"/>
</dbReference>
<keyword evidence="7" id="KW-0812">Transmembrane</keyword>
<feature type="transmembrane region" description="Helical" evidence="7">
    <location>
        <begin position="20"/>
        <end position="39"/>
    </location>
</feature>
<dbReference type="PROSITE" id="PS50885">
    <property type="entry name" value="HAMP"/>
    <property type="match status" value="1"/>
</dbReference>
<keyword evidence="6 7" id="KW-0472">Membrane</keyword>
<evidence type="ECO:0000313" key="10">
    <source>
        <dbReference type="Proteomes" id="UP000012283"/>
    </source>
</evidence>
<name>N4WNW9_9BACI</name>
<evidence type="ECO:0000256" key="5">
    <source>
        <dbReference type="ARBA" id="ARBA00022777"/>
    </source>
</evidence>
<dbReference type="CDD" id="cd06225">
    <property type="entry name" value="HAMP"/>
    <property type="match status" value="1"/>
</dbReference>
<dbReference type="InterPro" id="IPR003660">
    <property type="entry name" value="HAMP_dom"/>
</dbReference>
<feature type="transmembrane region" description="Helical" evidence="7">
    <location>
        <begin position="295"/>
        <end position="314"/>
    </location>
</feature>
<gene>
    <name evidence="9" type="ORF">J416_03221</name>
</gene>
<evidence type="ECO:0000256" key="7">
    <source>
        <dbReference type="SAM" id="Phobius"/>
    </source>
</evidence>
<dbReference type="EMBL" id="APML01000013">
    <property type="protein sequence ID" value="ENH97842.1"/>
    <property type="molecule type" value="Genomic_DNA"/>
</dbReference>
<dbReference type="InterPro" id="IPR003594">
    <property type="entry name" value="HATPase_dom"/>
</dbReference>
<dbReference type="Gene3D" id="3.30.450.20">
    <property type="entry name" value="PAS domain"/>
    <property type="match status" value="1"/>
</dbReference>
<dbReference type="SMART" id="SM00304">
    <property type="entry name" value="HAMP"/>
    <property type="match status" value="1"/>
</dbReference>
<dbReference type="Gene3D" id="6.10.340.10">
    <property type="match status" value="1"/>
</dbReference>
<dbReference type="InterPro" id="IPR050640">
    <property type="entry name" value="Bact_2-comp_sensor_kinase"/>
</dbReference>
<proteinExistence type="predicted"/>
<keyword evidence="10" id="KW-1185">Reference proteome</keyword>
<dbReference type="GO" id="GO:0000155">
    <property type="term" value="F:phosphorelay sensor kinase activity"/>
    <property type="evidence" value="ECO:0007669"/>
    <property type="project" value="InterPro"/>
</dbReference>
<feature type="domain" description="HAMP" evidence="8">
    <location>
        <begin position="315"/>
        <end position="367"/>
    </location>
</feature>
<evidence type="ECO:0000256" key="4">
    <source>
        <dbReference type="ARBA" id="ARBA00022679"/>
    </source>
</evidence>
<comment type="subcellular location">
    <subcellularLocation>
        <location evidence="1">Cell membrane</location>
        <topology evidence="1">Multi-pass membrane protein</topology>
    </subcellularLocation>
</comment>
<evidence type="ECO:0000256" key="1">
    <source>
        <dbReference type="ARBA" id="ARBA00004651"/>
    </source>
</evidence>
<dbReference type="PANTHER" id="PTHR34220:SF7">
    <property type="entry name" value="SENSOR HISTIDINE KINASE YPDA"/>
    <property type="match status" value="1"/>
</dbReference>
<dbReference type="Pfam" id="PF06580">
    <property type="entry name" value="His_kinase"/>
    <property type="match status" value="1"/>
</dbReference>
<dbReference type="PATRIC" id="fig|1308866.3.peg.653"/>
<dbReference type="AlphaFoldDB" id="N4WNW9"/>
<keyword evidence="5 9" id="KW-0418">Kinase</keyword>
<keyword evidence="4" id="KW-0808">Transferase</keyword>
<evidence type="ECO:0000256" key="2">
    <source>
        <dbReference type="ARBA" id="ARBA00022475"/>
    </source>
</evidence>
<keyword evidence="7" id="KW-1133">Transmembrane helix</keyword>
<dbReference type="Pfam" id="PF00672">
    <property type="entry name" value="HAMP"/>
    <property type="match status" value="1"/>
</dbReference>
<evidence type="ECO:0000256" key="3">
    <source>
        <dbReference type="ARBA" id="ARBA00022553"/>
    </source>
</evidence>
<dbReference type="Proteomes" id="UP000012283">
    <property type="component" value="Unassembled WGS sequence"/>
</dbReference>
<dbReference type="GO" id="GO:0005886">
    <property type="term" value="C:plasma membrane"/>
    <property type="evidence" value="ECO:0007669"/>
    <property type="project" value="UniProtKB-SubCell"/>
</dbReference>
<dbReference type="SUPFAM" id="SSF55874">
    <property type="entry name" value="ATPase domain of HSP90 chaperone/DNA topoisomerase II/histidine kinase"/>
    <property type="match status" value="1"/>
</dbReference>
<keyword evidence="2" id="KW-1003">Cell membrane</keyword>
<sequence>MIRWIVDGFHQLKVKHKLLGIYLIVTAIPVLFVGAYVNYGMRDVVLNHTLSEAESNVDKLEMRMQSICNRMTNISDQIYLNRDLKELLARDYDTALEVYNAYHQYPVFSDYLNYYDEIANIRFFMTKEMITDSHFIHADRAVRNKNWYQEAMAKKGKISWVYMQDYWTNEHYLALTRAVYGQSKQLMGVLAIYVSPEKLRAVTEGEPYRSFITLDDRTIVHSQEETRMGETPQFLTRETEGYDQYITDHQLNGKDVKVRVHSFQPEQSLDNDIQIATIIPIEDVMRDSNQIFSRGFFVITGALSLSLVFFVFFIKSFHHRIEQLRQSMVQVAQGDFHMKKNMKGRDEISQVYQDLLTTSESLQKMIEEVYIHQIKEEKWKRKQKEMDFKMLASQINPHFLYNTLEMIRMKAILQQDREVADIVKRLSKMMRSALERTDRPIPLQQEIALIQNYLEIQKLRFGDTFHYSIEVDDAYQNYALYPLLIQPIVENAIIHGLEEKEGEGFIKIKVVEESDHLVIAVIDNGIGLSRSQLAQVKNQLHKDYHQSNDQRIGLHNVHQRIQLTYGNRFGLKVDSIQGVGTVMRLYLPASVDRRGKSC</sequence>